<keyword evidence="2" id="KW-1185">Reference proteome</keyword>
<evidence type="ECO:0000313" key="2">
    <source>
        <dbReference type="Proteomes" id="UP001501094"/>
    </source>
</evidence>
<organism evidence="1 2">
    <name type="scientific">Myceligenerans crystallogenes</name>
    <dbReference type="NCBI Taxonomy" id="316335"/>
    <lineage>
        <taxon>Bacteria</taxon>
        <taxon>Bacillati</taxon>
        <taxon>Actinomycetota</taxon>
        <taxon>Actinomycetes</taxon>
        <taxon>Micrococcales</taxon>
        <taxon>Promicromonosporaceae</taxon>
        <taxon>Myceligenerans</taxon>
    </lineage>
</organism>
<evidence type="ECO:0000313" key="1">
    <source>
        <dbReference type="EMBL" id="GAA1855573.1"/>
    </source>
</evidence>
<name>A0ABP4ZG01_9MICO</name>
<dbReference type="EMBL" id="BAAANL010000002">
    <property type="protein sequence ID" value="GAA1855573.1"/>
    <property type="molecule type" value="Genomic_DNA"/>
</dbReference>
<proteinExistence type="predicted"/>
<sequence>MRRPLRKIALAGILVLLVVMIWPVVAMQFDGPAEIPPRHVLPELPPGAEVVADRKGCGSGGCSREVVVRATAGPAALRDLPDKEACRLTAFYDWRPVCISTERSGDTVTFSLRYATLLD</sequence>
<dbReference type="RefSeq" id="WP_344100302.1">
    <property type="nucleotide sequence ID" value="NZ_BAAANL010000002.1"/>
</dbReference>
<protein>
    <submittedName>
        <fullName evidence="1">Uncharacterized protein</fullName>
    </submittedName>
</protein>
<accession>A0ABP4ZG01</accession>
<dbReference type="Proteomes" id="UP001501094">
    <property type="component" value="Unassembled WGS sequence"/>
</dbReference>
<reference evidence="2" key="1">
    <citation type="journal article" date="2019" name="Int. J. Syst. Evol. Microbiol.">
        <title>The Global Catalogue of Microorganisms (GCM) 10K type strain sequencing project: providing services to taxonomists for standard genome sequencing and annotation.</title>
        <authorList>
            <consortium name="The Broad Institute Genomics Platform"/>
            <consortium name="The Broad Institute Genome Sequencing Center for Infectious Disease"/>
            <person name="Wu L."/>
            <person name="Ma J."/>
        </authorList>
    </citation>
    <scope>NUCLEOTIDE SEQUENCE [LARGE SCALE GENOMIC DNA]</scope>
    <source>
        <strain evidence="2">JCM 14326</strain>
    </source>
</reference>
<comment type="caution">
    <text evidence="1">The sequence shown here is derived from an EMBL/GenBank/DDBJ whole genome shotgun (WGS) entry which is preliminary data.</text>
</comment>
<gene>
    <name evidence="1" type="ORF">GCM10009751_10590</name>
</gene>